<evidence type="ECO:0000256" key="9">
    <source>
        <dbReference type="ARBA" id="ARBA00023136"/>
    </source>
</evidence>
<accession>A0AAD6J5E1</accession>
<keyword evidence="7" id="KW-0809">Transit peptide</keyword>
<protein>
    <recommendedName>
        <fullName evidence="11">Cytochrome c oxidase subunit 4, mitochondrial</fullName>
    </recommendedName>
    <alternativeName>
        <fullName evidence="10">Cytochrome c oxidase polypeptide IV</fullName>
    </alternativeName>
</protein>
<dbReference type="EMBL" id="JAQGDS010000001">
    <property type="protein sequence ID" value="KAJ6264575.1"/>
    <property type="molecule type" value="Genomic_DNA"/>
</dbReference>
<name>A0AAD6J5E1_DREDA</name>
<reference evidence="13" key="1">
    <citation type="submission" date="2023-01" db="EMBL/GenBank/DDBJ databases">
        <title>The chitinases involved in constricting ring structure development in the nematode-trapping fungus Drechslerella dactyloides.</title>
        <authorList>
            <person name="Wang R."/>
            <person name="Zhang L."/>
            <person name="Tang P."/>
            <person name="Li S."/>
            <person name="Liang L."/>
        </authorList>
    </citation>
    <scope>NUCLEOTIDE SEQUENCE</scope>
    <source>
        <strain evidence="13">YMF1.00031</strain>
    </source>
</reference>
<comment type="pathway">
    <text evidence="2">Energy metabolism; oxidative phosphorylation.</text>
</comment>
<dbReference type="CDD" id="cd00924">
    <property type="entry name" value="Cyt_c_Oxidase_Vb"/>
    <property type="match status" value="1"/>
</dbReference>
<gene>
    <name evidence="13" type="ORF">Dda_0722</name>
</gene>
<dbReference type="InterPro" id="IPR036972">
    <property type="entry name" value="Cyt_c_oxidase_su5b_sf"/>
</dbReference>
<dbReference type="GO" id="GO:0006123">
    <property type="term" value="P:mitochondrial electron transport, cytochrome c to oxygen"/>
    <property type="evidence" value="ECO:0007669"/>
    <property type="project" value="InterPro"/>
</dbReference>
<organism evidence="13 14">
    <name type="scientific">Drechslerella dactyloides</name>
    <name type="common">Nematode-trapping fungus</name>
    <name type="synonym">Arthrobotrys dactyloides</name>
    <dbReference type="NCBI Taxonomy" id="74499"/>
    <lineage>
        <taxon>Eukaryota</taxon>
        <taxon>Fungi</taxon>
        <taxon>Dikarya</taxon>
        <taxon>Ascomycota</taxon>
        <taxon>Pezizomycotina</taxon>
        <taxon>Orbiliomycetes</taxon>
        <taxon>Orbiliales</taxon>
        <taxon>Orbiliaceae</taxon>
        <taxon>Drechslerella</taxon>
    </lineage>
</organism>
<feature type="binding site" evidence="12">
    <location>
        <position position="154"/>
    </location>
    <ligand>
        <name>Zn(2+)</name>
        <dbReference type="ChEBI" id="CHEBI:29105"/>
    </ligand>
</feature>
<keyword evidence="5" id="KW-0999">Mitochondrion inner membrane</keyword>
<keyword evidence="4 12" id="KW-0479">Metal-binding</keyword>
<comment type="caution">
    <text evidence="13">The sequence shown here is derived from an EMBL/GenBank/DDBJ whole genome shotgun (WGS) entry which is preliminary data.</text>
</comment>
<evidence type="ECO:0000256" key="2">
    <source>
        <dbReference type="ARBA" id="ARBA00004673"/>
    </source>
</evidence>
<evidence type="ECO:0000256" key="11">
    <source>
        <dbReference type="ARBA" id="ARBA00070613"/>
    </source>
</evidence>
<feature type="binding site" evidence="12">
    <location>
        <position position="138"/>
    </location>
    <ligand>
        <name>Zn(2+)</name>
        <dbReference type="ChEBI" id="CHEBI:29105"/>
    </ligand>
</feature>
<comment type="similarity">
    <text evidence="3">Belongs to the cytochrome c oxidase subunit 5B family.</text>
</comment>
<dbReference type="GO" id="GO:0045277">
    <property type="term" value="C:respiratory chain complex IV"/>
    <property type="evidence" value="ECO:0007669"/>
    <property type="project" value="InterPro"/>
</dbReference>
<dbReference type="Proteomes" id="UP001221413">
    <property type="component" value="Unassembled WGS sequence"/>
</dbReference>
<dbReference type="Gene3D" id="2.60.11.10">
    <property type="entry name" value="Cytochrome c oxidase, subunit Vb"/>
    <property type="match status" value="1"/>
</dbReference>
<keyword evidence="14" id="KW-1185">Reference proteome</keyword>
<evidence type="ECO:0000256" key="7">
    <source>
        <dbReference type="ARBA" id="ARBA00022946"/>
    </source>
</evidence>
<dbReference type="GO" id="GO:0005743">
    <property type="term" value="C:mitochondrial inner membrane"/>
    <property type="evidence" value="ECO:0007669"/>
    <property type="project" value="UniProtKB-SubCell"/>
</dbReference>
<proteinExistence type="inferred from homology"/>
<evidence type="ECO:0000256" key="5">
    <source>
        <dbReference type="ARBA" id="ARBA00022792"/>
    </source>
</evidence>
<sequence length="193" mass="21048">MFSRSVIATARRAAAAHTFKPAARRAFSASIVARASKPHAEQTTSAPPANGQYKTLSEVKGAEDLFGAGAAPGTVPTDLEQATGLERLEILGKMEGIDVFDMKPLDASRMGTMENPIIAKSFGEEHYVGCTGYPADSHVTVWLTLSRTRPIERCTECGNVIKMEYVGDEHAHHDAPEDAKTMADFVKQEYYYH</sequence>
<evidence type="ECO:0000256" key="3">
    <source>
        <dbReference type="ARBA" id="ARBA00010292"/>
    </source>
</evidence>
<dbReference type="FunFam" id="2.60.11.10:FF:000003">
    <property type="entry name" value="Cytochrome c oxidase subunit IV"/>
    <property type="match status" value="1"/>
</dbReference>
<dbReference type="InterPro" id="IPR002124">
    <property type="entry name" value="Cyt_c_oxidase_su5b"/>
</dbReference>
<dbReference type="PANTHER" id="PTHR10122:SF0">
    <property type="entry name" value="CYTOCHROME C OXIDASE SUBUNIT 5B, ISOFORM A-RELATED"/>
    <property type="match status" value="1"/>
</dbReference>
<evidence type="ECO:0000313" key="13">
    <source>
        <dbReference type="EMBL" id="KAJ6264575.1"/>
    </source>
</evidence>
<evidence type="ECO:0000256" key="4">
    <source>
        <dbReference type="ARBA" id="ARBA00022723"/>
    </source>
</evidence>
<feature type="binding site" evidence="12">
    <location>
        <position position="130"/>
    </location>
    <ligand>
        <name>Zn(2+)</name>
        <dbReference type="ChEBI" id="CHEBI:29105"/>
    </ligand>
</feature>
<keyword evidence="9" id="KW-0472">Membrane</keyword>
<dbReference type="PANTHER" id="PTHR10122">
    <property type="entry name" value="CYTOCHROME C OXIDASE SUBUNIT 5B, MITOCHONDRIAL"/>
    <property type="match status" value="1"/>
</dbReference>
<dbReference type="PROSITE" id="PS51359">
    <property type="entry name" value="COX5B_2"/>
    <property type="match status" value="1"/>
</dbReference>
<dbReference type="AlphaFoldDB" id="A0AAD6J5E1"/>
<evidence type="ECO:0000256" key="6">
    <source>
        <dbReference type="ARBA" id="ARBA00022833"/>
    </source>
</evidence>
<keyword evidence="8" id="KW-0496">Mitochondrion</keyword>
<evidence type="ECO:0000256" key="1">
    <source>
        <dbReference type="ARBA" id="ARBA00004443"/>
    </source>
</evidence>
<dbReference type="GO" id="GO:0046872">
    <property type="term" value="F:metal ion binding"/>
    <property type="evidence" value="ECO:0007669"/>
    <property type="project" value="UniProtKB-KW"/>
</dbReference>
<evidence type="ECO:0000256" key="12">
    <source>
        <dbReference type="PIRSR" id="PIRSR602124-2"/>
    </source>
</evidence>
<dbReference type="SUPFAM" id="SSF57802">
    <property type="entry name" value="Rubredoxin-like"/>
    <property type="match status" value="1"/>
</dbReference>
<comment type="subcellular location">
    <subcellularLocation>
        <location evidence="1">Mitochondrion inner membrane</location>
        <topology evidence="1">Peripheral membrane protein</topology>
        <orientation evidence="1">Matrix side</orientation>
    </subcellularLocation>
</comment>
<keyword evidence="6 12" id="KW-0862">Zinc</keyword>
<evidence type="ECO:0000256" key="8">
    <source>
        <dbReference type="ARBA" id="ARBA00023128"/>
    </source>
</evidence>
<evidence type="ECO:0000313" key="14">
    <source>
        <dbReference type="Proteomes" id="UP001221413"/>
    </source>
</evidence>
<dbReference type="Pfam" id="PF01215">
    <property type="entry name" value="COX5B"/>
    <property type="match status" value="1"/>
</dbReference>
<evidence type="ECO:0000256" key="10">
    <source>
        <dbReference type="ARBA" id="ARBA00031366"/>
    </source>
</evidence>
<feature type="binding site" evidence="12">
    <location>
        <position position="157"/>
    </location>
    <ligand>
        <name>Zn(2+)</name>
        <dbReference type="ChEBI" id="CHEBI:29105"/>
    </ligand>
</feature>